<proteinExistence type="inferred from homology"/>
<dbReference type="Pfam" id="PF09186">
    <property type="entry name" value="DUF1949"/>
    <property type="match status" value="1"/>
</dbReference>
<keyword evidence="6" id="KW-1185">Reference proteome</keyword>
<dbReference type="PANTHER" id="PTHR16301:SF20">
    <property type="entry name" value="IMPACT FAMILY MEMBER YIGZ"/>
    <property type="match status" value="1"/>
</dbReference>
<evidence type="ECO:0000313" key="5">
    <source>
        <dbReference type="EMBL" id="MFC7097343.1"/>
    </source>
</evidence>
<dbReference type="Gene3D" id="3.30.230.30">
    <property type="entry name" value="Impact, N-terminal domain"/>
    <property type="match status" value="1"/>
</dbReference>
<dbReference type="SUPFAM" id="SSF54211">
    <property type="entry name" value="Ribosomal protein S5 domain 2-like"/>
    <property type="match status" value="1"/>
</dbReference>
<evidence type="ECO:0000259" key="3">
    <source>
        <dbReference type="Pfam" id="PF01205"/>
    </source>
</evidence>
<dbReference type="PANTHER" id="PTHR16301">
    <property type="entry name" value="IMPACT-RELATED"/>
    <property type="match status" value="1"/>
</dbReference>
<accession>A0ABD5WY84</accession>
<dbReference type="InterPro" id="IPR015269">
    <property type="entry name" value="UPF0029_Impact_C"/>
</dbReference>
<comment type="similarity">
    <text evidence="1">Belongs to the IMPACT family.</text>
</comment>
<comment type="caution">
    <text evidence="5">The sequence shown here is derived from an EMBL/GenBank/DDBJ whole genome shotgun (WGS) entry which is preliminary data.</text>
</comment>
<dbReference type="InterPro" id="IPR035647">
    <property type="entry name" value="EFG_III/V"/>
</dbReference>
<dbReference type="InterPro" id="IPR023582">
    <property type="entry name" value="Impact"/>
</dbReference>
<dbReference type="Proteomes" id="UP001596388">
    <property type="component" value="Unassembled WGS sequence"/>
</dbReference>
<dbReference type="InterPro" id="IPR036956">
    <property type="entry name" value="Impact_N_sf"/>
</dbReference>
<dbReference type="SUPFAM" id="SSF54980">
    <property type="entry name" value="EF-G C-terminal domain-like"/>
    <property type="match status" value="1"/>
</dbReference>
<protein>
    <submittedName>
        <fullName evidence="5">IMPACT family protein</fullName>
    </submittedName>
</protein>
<dbReference type="InterPro" id="IPR020568">
    <property type="entry name" value="Ribosomal_Su5_D2-typ_SF"/>
</dbReference>
<name>A0ABD5WY84_9EURY</name>
<dbReference type="Pfam" id="PF01205">
    <property type="entry name" value="Impact_N"/>
    <property type="match status" value="1"/>
</dbReference>
<feature type="domain" description="UPF0029" evidence="4">
    <location>
        <begin position="152"/>
        <end position="206"/>
    </location>
</feature>
<feature type="region of interest" description="Disordered" evidence="2">
    <location>
        <begin position="59"/>
        <end position="94"/>
    </location>
</feature>
<evidence type="ECO:0000259" key="4">
    <source>
        <dbReference type="Pfam" id="PF09186"/>
    </source>
</evidence>
<dbReference type="Gene3D" id="3.30.70.240">
    <property type="match status" value="1"/>
</dbReference>
<evidence type="ECO:0000256" key="2">
    <source>
        <dbReference type="SAM" id="MobiDB-lite"/>
    </source>
</evidence>
<gene>
    <name evidence="5" type="ORF">ACFQKD_08500</name>
</gene>
<evidence type="ECO:0000256" key="1">
    <source>
        <dbReference type="ARBA" id="ARBA00007665"/>
    </source>
</evidence>
<dbReference type="AlphaFoldDB" id="A0ABD5WY84"/>
<feature type="domain" description="Impact N-terminal" evidence="3">
    <location>
        <begin position="22"/>
        <end position="135"/>
    </location>
</feature>
<dbReference type="GeneID" id="79268749"/>
<reference evidence="5 6" key="1">
    <citation type="journal article" date="2019" name="Int. J. Syst. Evol. Microbiol.">
        <title>The Global Catalogue of Microorganisms (GCM) 10K type strain sequencing project: providing services to taxonomists for standard genome sequencing and annotation.</title>
        <authorList>
            <consortium name="The Broad Institute Genomics Platform"/>
            <consortium name="The Broad Institute Genome Sequencing Center for Infectious Disease"/>
            <person name="Wu L."/>
            <person name="Ma J."/>
        </authorList>
    </citation>
    <scope>NUCLEOTIDE SEQUENCE [LARGE SCALE GENOMIC DNA]</scope>
    <source>
        <strain evidence="5 6">DT55</strain>
    </source>
</reference>
<dbReference type="InterPro" id="IPR001498">
    <property type="entry name" value="Impact_N"/>
</dbReference>
<organism evidence="5 6">
    <name type="scientific">Halobaculum marinum</name>
    <dbReference type="NCBI Taxonomy" id="3031996"/>
    <lineage>
        <taxon>Archaea</taxon>
        <taxon>Methanobacteriati</taxon>
        <taxon>Methanobacteriota</taxon>
        <taxon>Stenosarchaea group</taxon>
        <taxon>Halobacteria</taxon>
        <taxon>Halobacteriales</taxon>
        <taxon>Haloferacaceae</taxon>
        <taxon>Halobaculum</taxon>
    </lineage>
</organism>
<dbReference type="RefSeq" id="WP_276238180.1">
    <property type="nucleotide sequence ID" value="NZ_CP119989.1"/>
</dbReference>
<evidence type="ECO:0000313" key="6">
    <source>
        <dbReference type="Proteomes" id="UP001596388"/>
    </source>
</evidence>
<dbReference type="EMBL" id="JBHTAG010000003">
    <property type="protein sequence ID" value="MFC7097343.1"/>
    <property type="molecule type" value="Genomic_DNA"/>
</dbReference>
<sequence length="210" mass="22219">MANPEPYRTVAERATAEFTVQGSRFLGHVAPVDTVAAAEAFVDEVCAEFDDATHNVPAYRVPAGDGPSKSPGEVMLREYSSDDGEPTGSAGKPALNVLQQQEIRNVVAVVTRYYGGTNLGVGGLARAYSRAVKDGLDAAGVVEEEPHERVAVTVAYDDSGTVRGILESTGVEFDADYDAEVTFQARVPVADAAGLRDRLRSATSGRVDIE</sequence>